<dbReference type="EMBL" id="BNDY01000012">
    <property type="protein sequence ID" value="GHI39284.1"/>
    <property type="molecule type" value="Genomic_DNA"/>
</dbReference>
<dbReference type="InterPro" id="IPR028994">
    <property type="entry name" value="Integrin_alpha_N"/>
</dbReference>
<feature type="signal peptide" evidence="2">
    <location>
        <begin position="1"/>
        <end position="28"/>
    </location>
</feature>
<evidence type="ECO:0000256" key="1">
    <source>
        <dbReference type="ARBA" id="ARBA00022729"/>
    </source>
</evidence>
<dbReference type="SUPFAM" id="SSF69318">
    <property type="entry name" value="Integrin alpha N-terminal domain"/>
    <property type="match status" value="1"/>
</dbReference>
<comment type="caution">
    <text evidence="4">The sequence shown here is derived from an EMBL/GenBank/DDBJ whole genome shotgun (WGS) entry which is preliminary data.</text>
</comment>
<sequence length="1009" mass="104620">MFRVAVAAAATIGLTAAVTPLTAGAAFAADTPTEVTIPAEQRPDHNAAVLNGAGETGYLSGWKQDGFNWTTYADGVTRPLAMPNGMTVAYGTGSDWLAFTGDDGRTVVQRNMKNGATRSLTVPPDQNFLAVVGETVMTEQIGMSGHSVHRLSFRDGIRDEYVGGAQSEDVLPLDSDQDGLLFTAKYGDFGWVEWAPANGYGGSTRLDDVPYGTVLSGSHIAQWHDDGRMTVWNKADITKTAQKGDPGLKPAFDFKVPRTDGARVLGTVGDNVVLARRIAADGGTTYSSLNYRLVAVPFGGGPEREIFARSTAMPQFKTDGTMLIARVADGRQAVVAVGAPGADGTFAVTEVAPAPLVRTATRGMSLAQGRLSTLDHVPADDGRPVRLRGTDLTVSGTPKAGERVERGTDAKTFAKDCADDSCPAIKPTGDGRLVYRADDGLRVLDEGASLPGRTVADRSWFGSLGPLEVSGRYTATIGNLALRVLDLDTGKTVYSGHSSNDAYALNGSTLWAETATGSAEALDVRTGKTLATAKVSDCDITSLQANGTNLLWECGSSASGVYDTAAKRNVALPAHQSARLGDGYVAWQQGGVLSVTDVRGASGTRALGTPKPGEPGKGWAVDRFGGPVAYTDAEEAVHVVPTGIPTSALSVLDTDTPARANANSGPWAPRWWLNKPAASWQLTLKNGAGATVRTLTGGEARGLVKPTWDGKADGGQYATNGAYAWTLTVTPADGQGAALTRTGTVGLTGGAPVARDFVGAGGPDGRADLLALTPSGRFDLRTGPGVTGEAQAQGEGWTGANALTAAIPYRDVNGDRCNDVLVRMASGELRAYTPACGAPLTPSTAYQSLGRGWNAYDTLVSPGDVDGDGRADLVARTSGGDLYVYSDNGALGFKEPVKAGWGWGGLLVVGAGDLTGDGKGDLLARDASGVLWTYPGNGRGGFADRIRLGAGWGGFDALVGAGDLDGDGRPDLLAREQGGTLWLYPGAGNGAFGERKLLGGGWNMYKSLY</sequence>
<evidence type="ECO:0000259" key="3">
    <source>
        <dbReference type="Pfam" id="PF13860"/>
    </source>
</evidence>
<dbReference type="PANTHER" id="PTHR44103:SF1">
    <property type="entry name" value="PROPROTEIN CONVERTASE P"/>
    <property type="match status" value="1"/>
</dbReference>
<name>A0ABQ3QPS4_9ACTN</name>
<dbReference type="SUPFAM" id="SSF50998">
    <property type="entry name" value="Quinoprotein alcohol dehydrogenase-like"/>
    <property type="match status" value="1"/>
</dbReference>
<dbReference type="InterPro" id="IPR011047">
    <property type="entry name" value="Quinoprotein_ADH-like_sf"/>
</dbReference>
<dbReference type="Pfam" id="PF13517">
    <property type="entry name" value="FG-GAP_3"/>
    <property type="match status" value="2"/>
</dbReference>
<dbReference type="Gene3D" id="2.60.40.4070">
    <property type="match status" value="1"/>
</dbReference>
<accession>A0ABQ3QPS4</accession>
<feature type="domain" description="FlgD/Vpr Ig-like" evidence="3">
    <location>
        <begin position="673"/>
        <end position="730"/>
    </location>
</feature>
<gene>
    <name evidence="4" type="ORF">Sviol_36920</name>
</gene>
<evidence type="ECO:0000313" key="4">
    <source>
        <dbReference type="EMBL" id="GHI39284.1"/>
    </source>
</evidence>
<evidence type="ECO:0000256" key="2">
    <source>
        <dbReference type="SAM" id="SignalP"/>
    </source>
</evidence>
<dbReference type="Gene3D" id="2.130.10.130">
    <property type="entry name" value="Integrin alpha, N-terminal"/>
    <property type="match status" value="1"/>
</dbReference>
<proteinExistence type="predicted"/>
<keyword evidence="5" id="KW-1185">Reference proteome</keyword>
<reference evidence="4" key="1">
    <citation type="submission" date="2024-05" db="EMBL/GenBank/DDBJ databases">
        <title>Whole genome shotgun sequence of Streptomyces violascens NBRC 12920.</title>
        <authorList>
            <person name="Komaki H."/>
            <person name="Tamura T."/>
        </authorList>
    </citation>
    <scope>NUCLEOTIDE SEQUENCE</scope>
    <source>
        <strain evidence="4">NBRC 12920</strain>
    </source>
</reference>
<organism evidence="4 5">
    <name type="scientific">Streptomyces violascens</name>
    <dbReference type="NCBI Taxonomy" id="67381"/>
    <lineage>
        <taxon>Bacteria</taxon>
        <taxon>Bacillati</taxon>
        <taxon>Actinomycetota</taxon>
        <taxon>Actinomycetes</taxon>
        <taxon>Kitasatosporales</taxon>
        <taxon>Streptomycetaceae</taxon>
        <taxon>Streptomyces</taxon>
    </lineage>
</organism>
<feature type="chain" id="PRO_5047248025" description="FlgD/Vpr Ig-like domain-containing protein" evidence="2">
    <location>
        <begin position="29"/>
        <end position="1009"/>
    </location>
</feature>
<dbReference type="Pfam" id="PF13860">
    <property type="entry name" value="FlgD_ig"/>
    <property type="match status" value="1"/>
</dbReference>
<dbReference type="Proteomes" id="UP001050808">
    <property type="component" value="Unassembled WGS sequence"/>
</dbReference>
<dbReference type="InterPro" id="IPR013517">
    <property type="entry name" value="FG-GAP"/>
</dbReference>
<keyword evidence="1 2" id="KW-0732">Signal</keyword>
<dbReference type="InterPro" id="IPR025965">
    <property type="entry name" value="FlgD/Vpr_Ig-like"/>
</dbReference>
<protein>
    <recommendedName>
        <fullName evidence="3">FlgD/Vpr Ig-like domain-containing protein</fullName>
    </recommendedName>
</protein>
<evidence type="ECO:0000313" key="5">
    <source>
        <dbReference type="Proteomes" id="UP001050808"/>
    </source>
</evidence>
<dbReference type="PANTHER" id="PTHR44103">
    <property type="entry name" value="PROPROTEIN CONVERTASE P"/>
    <property type="match status" value="1"/>
</dbReference>